<evidence type="ECO:0000256" key="2">
    <source>
        <dbReference type="SAM" id="SignalP"/>
    </source>
</evidence>
<gene>
    <name evidence="4" type="ORF">SAMN05216167_102308</name>
</gene>
<accession>A0A1I1LPR1</accession>
<keyword evidence="5" id="KW-1185">Reference proteome</keyword>
<feature type="domain" description="Thioredoxin" evidence="3">
    <location>
        <begin position="321"/>
        <end position="477"/>
    </location>
</feature>
<dbReference type="PROSITE" id="PS00194">
    <property type="entry name" value="THIOREDOXIN_1"/>
    <property type="match status" value="1"/>
</dbReference>
<dbReference type="InterPro" id="IPR033395">
    <property type="entry name" value="DUF5106"/>
</dbReference>
<dbReference type="Proteomes" id="UP000198598">
    <property type="component" value="Unassembled WGS sequence"/>
</dbReference>
<dbReference type="OrthoDB" id="6399635at2"/>
<dbReference type="EMBL" id="FOLQ01000002">
    <property type="protein sequence ID" value="SFC75094.1"/>
    <property type="molecule type" value="Genomic_DNA"/>
</dbReference>
<dbReference type="PROSITE" id="PS51352">
    <property type="entry name" value="THIOREDOXIN_2"/>
    <property type="match status" value="1"/>
</dbReference>
<proteinExistence type="predicted"/>
<protein>
    <submittedName>
        <fullName evidence="4">Thiol-disulfide isomerase or thioredoxin</fullName>
    </submittedName>
</protein>
<feature type="signal peptide" evidence="2">
    <location>
        <begin position="1"/>
        <end position="20"/>
    </location>
</feature>
<dbReference type="RefSeq" id="WP_093824210.1">
    <property type="nucleotide sequence ID" value="NZ_FOLQ01000002.1"/>
</dbReference>
<dbReference type="Pfam" id="PF14289">
    <property type="entry name" value="DUF4369"/>
    <property type="match status" value="1"/>
</dbReference>
<dbReference type="PANTHER" id="PTHR42852:SF17">
    <property type="entry name" value="THIOREDOXIN-LIKE PROTEIN HI_1115"/>
    <property type="match status" value="1"/>
</dbReference>
<dbReference type="InterPro" id="IPR050553">
    <property type="entry name" value="Thioredoxin_ResA/DsbE_sf"/>
</dbReference>
<dbReference type="InterPro" id="IPR017937">
    <property type="entry name" value="Thioredoxin_CS"/>
</dbReference>
<dbReference type="InterPro" id="IPR000866">
    <property type="entry name" value="AhpC/TSA"/>
</dbReference>
<dbReference type="PANTHER" id="PTHR42852">
    <property type="entry name" value="THIOL:DISULFIDE INTERCHANGE PROTEIN DSBE"/>
    <property type="match status" value="1"/>
</dbReference>
<evidence type="ECO:0000313" key="5">
    <source>
        <dbReference type="Proteomes" id="UP000198598"/>
    </source>
</evidence>
<dbReference type="Pfam" id="PF00578">
    <property type="entry name" value="AhpC-TSA"/>
    <property type="match status" value="1"/>
</dbReference>
<keyword evidence="2" id="KW-0732">Signal</keyword>
<keyword evidence="4" id="KW-0413">Isomerase</keyword>
<dbReference type="CDD" id="cd02966">
    <property type="entry name" value="TlpA_like_family"/>
    <property type="match status" value="1"/>
</dbReference>
<evidence type="ECO:0000256" key="1">
    <source>
        <dbReference type="ARBA" id="ARBA00023284"/>
    </source>
</evidence>
<dbReference type="InterPro" id="IPR025380">
    <property type="entry name" value="DUF4369"/>
</dbReference>
<keyword evidence="1" id="KW-0676">Redox-active center</keyword>
<dbReference type="SUPFAM" id="SSF52833">
    <property type="entry name" value="Thioredoxin-like"/>
    <property type="match status" value="1"/>
</dbReference>
<evidence type="ECO:0000259" key="3">
    <source>
        <dbReference type="PROSITE" id="PS51352"/>
    </source>
</evidence>
<sequence length="496" mass="55978">MKNLLLTGLLGLLLVAGAQAQSTTGTADGYKINGHIKGLRDTTCVLAHYFGATQYIPKDTARVNGEGNMVFEGKKSLPEGLYIVVTPRNRYIEFLITNDQQFSFDTDTVNTIKVMTITGSKENELFYGYQQQLGKLYEQAQALNVQRKASKDATSSATIDKEMSTLQKQAADYRAQFLTDNASSFAVKLLKATAEPEVPPAPKLANGRPDSTWVFNYFKGHFWDNFDFADERFIRTPILQKKIDRYIKELTVQVPDSLIKEADYVVGKAIAGKNKEMRYYTIFYITQPYEQPKVMGTDGLFVHMFEKYYATGIMTVTDSSTLKSIGERVATMKPNLVGKVLVAPVITDTLRKPIILQNIKADYTVVFFYSPTCGHCRESAPALQKFADTYKGKGAEVLAIAIDQDPKEWRKFIKEFKFGNVINGFDFPARTDYRRQYDVWTTPTVYMLDKDKRIIARKLPVEQIEDFMLFHKKQHAGQAAKKTTAAPANVKASIKK</sequence>
<dbReference type="Gene3D" id="3.40.30.10">
    <property type="entry name" value="Glutaredoxin"/>
    <property type="match status" value="1"/>
</dbReference>
<reference evidence="4 5" key="1">
    <citation type="submission" date="2016-10" db="EMBL/GenBank/DDBJ databases">
        <authorList>
            <person name="de Groot N.N."/>
        </authorList>
    </citation>
    <scope>NUCLEOTIDE SEQUENCE [LARGE SCALE GENOMIC DNA]</scope>
    <source>
        <strain evidence="4 5">DSM 26130</strain>
    </source>
</reference>
<dbReference type="InterPro" id="IPR036249">
    <property type="entry name" value="Thioredoxin-like_sf"/>
</dbReference>
<dbReference type="STRING" id="662367.SAMN05216167_102308"/>
<dbReference type="AlphaFoldDB" id="A0A1I1LPR1"/>
<dbReference type="InterPro" id="IPR013766">
    <property type="entry name" value="Thioredoxin_domain"/>
</dbReference>
<name>A0A1I1LPR1_9BACT</name>
<organism evidence="4 5">
    <name type="scientific">Spirosoma endophyticum</name>
    <dbReference type="NCBI Taxonomy" id="662367"/>
    <lineage>
        <taxon>Bacteria</taxon>
        <taxon>Pseudomonadati</taxon>
        <taxon>Bacteroidota</taxon>
        <taxon>Cytophagia</taxon>
        <taxon>Cytophagales</taxon>
        <taxon>Cytophagaceae</taxon>
        <taxon>Spirosoma</taxon>
    </lineage>
</organism>
<dbReference type="Pfam" id="PF17127">
    <property type="entry name" value="DUF5106"/>
    <property type="match status" value="1"/>
</dbReference>
<evidence type="ECO:0000313" key="4">
    <source>
        <dbReference type="EMBL" id="SFC75094.1"/>
    </source>
</evidence>
<feature type="chain" id="PRO_5011704204" evidence="2">
    <location>
        <begin position="21"/>
        <end position="496"/>
    </location>
</feature>
<dbReference type="GO" id="GO:0016853">
    <property type="term" value="F:isomerase activity"/>
    <property type="evidence" value="ECO:0007669"/>
    <property type="project" value="UniProtKB-KW"/>
</dbReference>